<protein>
    <submittedName>
        <fullName evidence="2">Uncharacterized protein</fullName>
    </submittedName>
</protein>
<dbReference type="RefSeq" id="WP_077586601.1">
    <property type="nucleotide sequence ID" value="NZ_MLAE01000021.1"/>
</dbReference>
<keyword evidence="1" id="KW-0812">Transmembrane</keyword>
<feature type="transmembrane region" description="Helical" evidence="1">
    <location>
        <begin position="61"/>
        <end position="81"/>
    </location>
</feature>
<organism evidence="2 3">
    <name type="scientific">Rodentibacter caecimuris</name>
    <dbReference type="NCBI Taxonomy" id="1796644"/>
    <lineage>
        <taxon>Bacteria</taxon>
        <taxon>Pseudomonadati</taxon>
        <taxon>Pseudomonadota</taxon>
        <taxon>Gammaproteobacteria</taxon>
        <taxon>Pasteurellales</taxon>
        <taxon>Pasteurellaceae</taxon>
        <taxon>Rodentibacter</taxon>
    </lineage>
</organism>
<keyword evidence="1" id="KW-0472">Membrane</keyword>
<keyword evidence="1" id="KW-1133">Transmembrane helix</keyword>
<proteinExistence type="predicted"/>
<comment type="caution">
    <text evidence="2">The sequence shown here is derived from an EMBL/GenBank/DDBJ whole genome shotgun (WGS) entry which is preliminary data.</text>
</comment>
<reference evidence="3" key="1">
    <citation type="submission" date="2016-10" db="EMBL/GenBank/DDBJ databases">
        <title>Rodentibacter gen. nov. and new species.</title>
        <authorList>
            <person name="Christensen H."/>
        </authorList>
    </citation>
    <scope>NUCLEOTIDE SEQUENCE [LARGE SCALE GENOMIC DNA]</scope>
    <source>
        <strain evidence="3">Ppn152</strain>
    </source>
</reference>
<dbReference type="EMBL" id="MLAE01000021">
    <property type="protein sequence ID" value="OOF78694.1"/>
    <property type="molecule type" value="Genomic_DNA"/>
</dbReference>
<name>A0A1V3KM27_9PAST</name>
<accession>A0A1V3KM27</accession>
<gene>
    <name evidence="2" type="ORF">BKG96_05110</name>
</gene>
<dbReference type="AlphaFoldDB" id="A0A1V3KM27"/>
<sequence>MAESKLKEVEMAKKYGYMKEACMSLRVAKTFFLNAKNEEQYKYVNELLKKKTAGSKKFVPLWWDFLCIKIIYTLICLYLIFKMLVYAK</sequence>
<evidence type="ECO:0000313" key="3">
    <source>
        <dbReference type="Proteomes" id="UP000189114"/>
    </source>
</evidence>
<evidence type="ECO:0000256" key="1">
    <source>
        <dbReference type="SAM" id="Phobius"/>
    </source>
</evidence>
<evidence type="ECO:0000313" key="2">
    <source>
        <dbReference type="EMBL" id="OOF78694.1"/>
    </source>
</evidence>
<dbReference type="Proteomes" id="UP000189114">
    <property type="component" value="Unassembled WGS sequence"/>
</dbReference>